<accession>A0A1V6C894</accession>
<evidence type="ECO:0000256" key="1">
    <source>
        <dbReference type="SAM" id="Phobius"/>
    </source>
</evidence>
<keyword evidence="1" id="KW-0472">Membrane</keyword>
<gene>
    <name evidence="2" type="ORF">BWX89_01093</name>
</gene>
<dbReference type="AlphaFoldDB" id="A0A1V6C894"/>
<organism evidence="2">
    <name type="scientific">candidate division TA06 bacterium ADurb.Bin131</name>
    <dbReference type="NCBI Taxonomy" id="1852827"/>
    <lineage>
        <taxon>Bacteria</taxon>
        <taxon>Bacteria division TA06</taxon>
    </lineage>
</organism>
<keyword evidence="1" id="KW-1133">Transmembrane helix</keyword>
<keyword evidence="1" id="KW-0812">Transmembrane</keyword>
<protein>
    <submittedName>
        <fullName evidence="2">Uncharacterized protein</fullName>
    </submittedName>
</protein>
<dbReference type="EMBL" id="MWDQ01000094">
    <property type="protein sequence ID" value="OQB73143.1"/>
    <property type="molecule type" value="Genomic_DNA"/>
</dbReference>
<comment type="caution">
    <text evidence="2">The sequence shown here is derived from an EMBL/GenBank/DDBJ whole genome shotgun (WGS) entry which is preliminary data.</text>
</comment>
<proteinExistence type="predicted"/>
<evidence type="ECO:0000313" key="2">
    <source>
        <dbReference type="EMBL" id="OQB73143.1"/>
    </source>
</evidence>
<feature type="transmembrane region" description="Helical" evidence="1">
    <location>
        <begin position="12"/>
        <end position="34"/>
    </location>
</feature>
<sequence length="85" mass="9475">MPQDESHITERNALGDVSVCFHIFPVCFFVVSFIKLVKKSIFCSTPEIKNPGFEGILQIDFSMFIFLGTGKSKISSIFPPIGKNC</sequence>
<dbReference type="Proteomes" id="UP000485562">
    <property type="component" value="Unassembled WGS sequence"/>
</dbReference>
<reference evidence="2" key="1">
    <citation type="submission" date="2017-02" db="EMBL/GenBank/DDBJ databases">
        <title>Delving into the versatile metabolic prowess of the omnipresent phylum Bacteroidetes.</title>
        <authorList>
            <person name="Nobu M.K."/>
            <person name="Mei R."/>
            <person name="Narihiro T."/>
            <person name="Kuroda K."/>
            <person name="Liu W.-T."/>
        </authorList>
    </citation>
    <scope>NUCLEOTIDE SEQUENCE</scope>
    <source>
        <strain evidence="2">ADurb.Bin131</strain>
    </source>
</reference>
<name>A0A1V6C894_UNCT6</name>